<evidence type="ECO:0000313" key="4">
    <source>
        <dbReference type="Proteomes" id="UP000601171"/>
    </source>
</evidence>
<dbReference type="Proteomes" id="UP000601171">
    <property type="component" value="Unassembled WGS sequence"/>
</dbReference>
<dbReference type="PROSITE" id="PS50198">
    <property type="entry name" value="PPIC_PPIASE_2"/>
    <property type="match status" value="1"/>
</dbReference>
<dbReference type="SUPFAM" id="SSF54534">
    <property type="entry name" value="FKBP-like"/>
    <property type="match status" value="1"/>
</dbReference>
<dbReference type="PROSITE" id="PS01096">
    <property type="entry name" value="PPIC_PPIASE_1"/>
    <property type="match status" value="1"/>
</dbReference>
<reference evidence="3" key="1">
    <citation type="submission" date="2020-08" db="EMBL/GenBank/DDBJ databases">
        <title>Genome public.</title>
        <authorList>
            <person name="Liu C."/>
            <person name="Sun Q."/>
        </authorList>
    </citation>
    <scope>NUCLEOTIDE SEQUENCE</scope>
    <source>
        <strain evidence="3">BX21</strain>
    </source>
</reference>
<dbReference type="InterPro" id="IPR023058">
    <property type="entry name" value="PPIase_PpiC_CS"/>
</dbReference>
<keyword evidence="1" id="KW-0697">Rotamase</keyword>
<dbReference type="EMBL" id="JACRTG010000026">
    <property type="protein sequence ID" value="MBC8588713.1"/>
    <property type="molecule type" value="Genomic_DNA"/>
</dbReference>
<dbReference type="InterPro" id="IPR046357">
    <property type="entry name" value="PPIase_dom_sf"/>
</dbReference>
<dbReference type="Gene3D" id="1.10.8.1040">
    <property type="match status" value="1"/>
</dbReference>
<dbReference type="GO" id="GO:0003755">
    <property type="term" value="F:peptidyl-prolyl cis-trans isomerase activity"/>
    <property type="evidence" value="ECO:0007669"/>
    <property type="project" value="UniProtKB-KW"/>
</dbReference>
<proteinExistence type="predicted"/>
<evidence type="ECO:0000313" key="3">
    <source>
        <dbReference type="EMBL" id="MBC8588713.1"/>
    </source>
</evidence>
<comment type="caution">
    <text evidence="3">The sequence shown here is derived from an EMBL/GenBank/DDBJ whole genome shotgun (WGS) entry which is preliminary data.</text>
</comment>
<accession>A0A926EUW5</accession>
<dbReference type="SUPFAM" id="SSF109998">
    <property type="entry name" value="Triger factor/SurA peptide-binding domain-like"/>
    <property type="match status" value="1"/>
</dbReference>
<dbReference type="InterPro" id="IPR027304">
    <property type="entry name" value="Trigger_fact/SurA_dom_sf"/>
</dbReference>
<dbReference type="Pfam" id="PF00639">
    <property type="entry name" value="Rotamase"/>
    <property type="match status" value="1"/>
</dbReference>
<evidence type="ECO:0000259" key="2">
    <source>
        <dbReference type="PROSITE" id="PS50198"/>
    </source>
</evidence>
<keyword evidence="1 3" id="KW-0413">Isomerase</keyword>
<keyword evidence="4" id="KW-1185">Reference proteome</keyword>
<protein>
    <submittedName>
        <fullName evidence="3">Peptidylprolyl isomerase</fullName>
    </submittedName>
</protein>
<gene>
    <name evidence="3" type="ORF">H8707_10845</name>
</gene>
<name>A0A926EUW5_9FIRM</name>
<organism evidence="3 4">
    <name type="scientific">Paratissierella segnis</name>
    <dbReference type="NCBI Taxonomy" id="2763679"/>
    <lineage>
        <taxon>Bacteria</taxon>
        <taxon>Bacillati</taxon>
        <taxon>Bacillota</taxon>
        <taxon>Tissierellia</taxon>
        <taxon>Tissierellales</taxon>
        <taxon>Tissierellaceae</taxon>
        <taxon>Paratissierella</taxon>
    </lineage>
</organism>
<dbReference type="RefSeq" id="WP_262430168.1">
    <property type="nucleotide sequence ID" value="NZ_JACRTG010000026.1"/>
</dbReference>
<dbReference type="Gene3D" id="3.10.50.40">
    <property type="match status" value="1"/>
</dbReference>
<evidence type="ECO:0000256" key="1">
    <source>
        <dbReference type="PROSITE-ProRule" id="PRU00278"/>
    </source>
</evidence>
<feature type="domain" description="PpiC" evidence="2">
    <location>
        <begin position="114"/>
        <end position="203"/>
    </location>
</feature>
<dbReference type="PANTHER" id="PTHR47245:SF2">
    <property type="entry name" value="PEPTIDYL-PROLYL CIS-TRANS ISOMERASE HP_0175-RELATED"/>
    <property type="match status" value="1"/>
</dbReference>
<dbReference type="PANTHER" id="PTHR47245">
    <property type="entry name" value="PEPTIDYLPROLYL ISOMERASE"/>
    <property type="match status" value="1"/>
</dbReference>
<dbReference type="InterPro" id="IPR050245">
    <property type="entry name" value="PrsA_foldase"/>
</dbReference>
<sequence length="250" mass="28806">MSEEKLVAIVNGKEISRDDVLKFLNDMDPQMAMQFKSPEGIRRVIDEMVNQELLYFDAKDSNFEEEAEFISGLELAKTVLLKSYAFNKIMQGIEVNEEEVIGYYNSHKADFHNDESAKASHILVDTEAKANDILDEINDGLSFEDAARRYSSCPSKEVGGDLGKFSRGQMVPEFENEAFSMEVGMISKPVKTKFGYHLIKLVEKYPELESTFEEAKDDIYHEVLRLKQQREYLNKIDELKEKYEVQIIND</sequence>
<dbReference type="InterPro" id="IPR000297">
    <property type="entry name" value="PPIase_PpiC"/>
</dbReference>
<dbReference type="AlphaFoldDB" id="A0A926EUW5"/>